<feature type="region of interest" description="Disordered" evidence="2">
    <location>
        <begin position="682"/>
        <end position="749"/>
    </location>
</feature>
<name>A0A4Y9ZDN0_9AGAM</name>
<feature type="region of interest" description="Disordered" evidence="2">
    <location>
        <begin position="175"/>
        <end position="259"/>
    </location>
</feature>
<feature type="compositionally biased region" description="Basic and acidic residues" evidence="2">
    <location>
        <begin position="565"/>
        <end position="578"/>
    </location>
</feature>
<feature type="compositionally biased region" description="Acidic residues" evidence="2">
    <location>
        <begin position="388"/>
        <end position="403"/>
    </location>
</feature>
<feature type="compositionally biased region" description="Low complexity" evidence="2">
    <location>
        <begin position="472"/>
        <end position="483"/>
    </location>
</feature>
<comment type="caution">
    <text evidence="3">The sequence shown here is derived from an EMBL/GenBank/DDBJ whole genome shotgun (WGS) entry which is preliminary data.</text>
</comment>
<gene>
    <name evidence="3" type="ORF">EVG20_g1012</name>
</gene>
<evidence type="ECO:0000313" key="4">
    <source>
        <dbReference type="Proteomes" id="UP000298327"/>
    </source>
</evidence>
<dbReference type="Proteomes" id="UP000298327">
    <property type="component" value="Unassembled WGS sequence"/>
</dbReference>
<organism evidence="3 4">
    <name type="scientific">Dentipellis fragilis</name>
    <dbReference type="NCBI Taxonomy" id="205917"/>
    <lineage>
        <taxon>Eukaryota</taxon>
        <taxon>Fungi</taxon>
        <taxon>Dikarya</taxon>
        <taxon>Basidiomycota</taxon>
        <taxon>Agaricomycotina</taxon>
        <taxon>Agaricomycetes</taxon>
        <taxon>Russulales</taxon>
        <taxon>Hericiaceae</taxon>
        <taxon>Dentipellis</taxon>
    </lineage>
</organism>
<evidence type="ECO:0000313" key="3">
    <source>
        <dbReference type="EMBL" id="TFY71973.1"/>
    </source>
</evidence>
<feature type="region of interest" description="Disordered" evidence="2">
    <location>
        <begin position="1"/>
        <end position="21"/>
    </location>
</feature>
<feature type="coiled-coil region" evidence="1">
    <location>
        <begin position="121"/>
        <end position="155"/>
    </location>
</feature>
<protein>
    <submittedName>
        <fullName evidence="3">Uncharacterized protein</fullName>
    </submittedName>
</protein>
<dbReference type="EMBL" id="SEOQ01000029">
    <property type="protein sequence ID" value="TFY71973.1"/>
    <property type="molecule type" value="Genomic_DNA"/>
</dbReference>
<keyword evidence="4" id="KW-1185">Reference proteome</keyword>
<feature type="compositionally biased region" description="Polar residues" evidence="2">
    <location>
        <begin position="439"/>
        <end position="451"/>
    </location>
</feature>
<evidence type="ECO:0000256" key="1">
    <source>
        <dbReference type="SAM" id="Coils"/>
    </source>
</evidence>
<feature type="compositionally biased region" description="Low complexity" evidence="2">
    <location>
        <begin position="337"/>
        <end position="354"/>
    </location>
</feature>
<feature type="compositionally biased region" description="Low complexity" evidence="2">
    <location>
        <begin position="507"/>
        <end position="530"/>
    </location>
</feature>
<feature type="compositionally biased region" description="Acidic residues" evidence="2">
    <location>
        <begin position="730"/>
        <end position="740"/>
    </location>
</feature>
<proteinExistence type="predicted"/>
<feature type="region of interest" description="Disordered" evidence="2">
    <location>
        <begin position="337"/>
        <end position="376"/>
    </location>
</feature>
<keyword evidence="1" id="KW-0175">Coiled coil</keyword>
<feature type="compositionally biased region" description="Basic and acidic residues" evidence="2">
    <location>
        <begin position="233"/>
        <end position="243"/>
    </location>
</feature>
<feature type="compositionally biased region" description="Low complexity" evidence="2">
    <location>
        <begin position="305"/>
        <end position="319"/>
    </location>
</feature>
<dbReference type="OrthoDB" id="2143914at2759"/>
<reference evidence="3 4" key="1">
    <citation type="submission" date="2019-02" db="EMBL/GenBank/DDBJ databases">
        <title>Genome sequencing of the rare red list fungi Dentipellis fragilis.</title>
        <authorList>
            <person name="Buettner E."/>
            <person name="Kellner H."/>
        </authorList>
    </citation>
    <scope>NUCLEOTIDE SEQUENCE [LARGE SCALE GENOMIC DNA]</scope>
    <source>
        <strain evidence="3 4">DSM 105465</strain>
    </source>
</reference>
<feature type="region of interest" description="Disordered" evidence="2">
    <location>
        <begin position="297"/>
        <end position="319"/>
    </location>
</feature>
<sequence>MPPTSRPVLHPPHQNPSDSAQVEAMRKRAVELSLLGKISLSPKEKELVVMVLRLTSSSIPDTAQIMAQAETIADLTQQRDFLCRTFEEERARWEVEKQSFDRTAEALIGKRSRGGDATYREEELERQIAMLDSDNRALRAKIADYHTRVQSVEAELAQLRPVLLMQPYALTHSFQHSHAHHSNTHSSRADPHVKPTRRRKHAQPTADRDQEASDLDLDEAGPSSAATPKHKPRGEYYRRRDTDVFTEGTRHRRHRNQKKGGALLADARAEHLLLAARKLGRERAAVLAGLASAPERDRKREEEVVTATPKTPKKNTAVPATSSTVGIMHLDSAIAPATASTSQQTQTPQPIPKSMTAMKGQAHDRPAASNPRTPLDSLLTAARSISMIEDEDEDEGDQDEYDEPAAGPSRSKPLTRGRAAGLQGSPVPAKRRRIAGPLTNFSASRNTSGPSRKQIEAQPAKGEEITRRTRSALDVLADQAAVAFSSEKEKGPTTRGKGKGKAKAKEGSALSEASKASNSTSRGRSTSGTGMITRARGERVAPSEPPQTEKSAPLRATTSSRRARGQLDKATEPPDPPKDVTPPLAPLIPDTHESQHASAPDNPPSPVESGGPLEATPPDSVLKSPGSPMDVDHVERPQLISVAAAEPEATEVAIAEPTPVVVIEEPSTEPVSTPATAVAVEASPSDIAGPAPTEAAEMSPPTAVESEAPIPPPIPAITQDVAAVGTPDSFAEDQDAEGEPDPQSLEAES</sequence>
<evidence type="ECO:0000256" key="2">
    <source>
        <dbReference type="SAM" id="MobiDB-lite"/>
    </source>
</evidence>
<accession>A0A4Y9ZDN0</accession>
<dbReference type="AlphaFoldDB" id="A0A4Y9ZDN0"/>
<feature type="compositionally biased region" description="Polar residues" evidence="2">
    <location>
        <begin position="546"/>
        <end position="560"/>
    </location>
</feature>
<feature type="region of interest" description="Disordered" evidence="2">
    <location>
        <begin position="388"/>
        <end position="637"/>
    </location>
</feature>
<feature type="compositionally biased region" description="Pro residues" evidence="2">
    <location>
        <begin position="1"/>
        <end position="14"/>
    </location>
</feature>